<keyword evidence="6 10" id="KW-0406">Ion transport</keyword>
<evidence type="ECO:0000256" key="7">
    <source>
        <dbReference type="ARBA" id="ARBA00023136"/>
    </source>
</evidence>
<keyword evidence="4 10" id="KW-0813">Transport</keyword>
<dbReference type="Pfam" id="PF00231">
    <property type="entry name" value="ATP-synt"/>
    <property type="match status" value="1"/>
</dbReference>
<evidence type="ECO:0000256" key="9">
    <source>
        <dbReference type="ARBA" id="ARBA00023310"/>
    </source>
</evidence>
<dbReference type="SUPFAM" id="SSF52943">
    <property type="entry name" value="ATP synthase (F1-ATPase), gamma subunit"/>
    <property type="match status" value="1"/>
</dbReference>
<keyword evidence="7 10" id="KW-0472">Membrane</keyword>
<dbReference type="NCBIfam" id="TIGR01146">
    <property type="entry name" value="ATPsyn_F1gamma"/>
    <property type="match status" value="1"/>
</dbReference>
<keyword evidence="8 10" id="KW-0139">CF(1)</keyword>
<dbReference type="GO" id="GO:0005886">
    <property type="term" value="C:plasma membrane"/>
    <property type="evidence" value="ECO:0007669"/>
    <property type="project" value="UniProtKB-SubCell"/>
</dbReference>
<proteinExistence type="inferred from homology"/>
<protein>
    <recommendedName>
        <fullName evidence="10">ATP synthase gamma chain</fullName>
    </recommendedName>
    <alternativeName>
        <fullName evidence="10">ATP synthase F1 sector gamma subunit</fullName>
    </alternativeName>
    <alternativeName>
        <fullName evidence="10">F-ATPase gamma subunit</fullName>
    </alternativeName>
</protein>
<comment type="subunit">
    <text evidence="10">F-type ATPases have 2 components, CF(1) - the catalytic core - and CF(0) - the membrane proton channel. CF(1) has five subunits: alpha(3), beta(3), gamma(1), delta(1), epsilon(1). CF(0) has three main subunits: a, b and c.</text>
</comment>
<evidence type="ECO:0000256" key="8">
    <source>
        <dbReference type="ARBA" id="ARBA00023196"/>
    </source>
</evidence>
<dbReference type="GO" id="GO:0005524">
    <property type="term" value="F:ATP binding"/>
    <property type="evidence" value="ECO:0007669"/>
    <property type="project" value="UniProtKB-UniRule"/>
</dbReference>
<gene>
    <name evidence="10" type="primary">atpG</name>
    <name evidence="11" type="ORF">MAIT1_00438</name>
</gene>
<comment type="function">
    <text evidence="1 10">Produces ATP from ADP in the presence of a proton gradient across the membrane. The gamma chain is believed to be important in regulating ATPase activity and the flow of protons through the CF(0) complex.</text>
</comment>
<dbReference type="PANTHER" id="PTHR11693">
    <property type="entry name" value="ATP SYNTHASE GAMMA CHAIN"/>
    <property type="match status" value="1"/>
</dbReference>
<dbReference type="PANTHER" id="PTHR11693:SF22">
    <property type="entry name" value="ATP SYNTHASE SUBUNIT GAMMA, MITOCHONDRIAL"/>
    <property type="match status" value="1"/>
</dbReference>
<evidence type="ECO:0000256" key="5">
    <source>
        <dbReference type="ARBA" id="ARBA00022781"/>
    </source>
</evidence>
<dbReference type="PROSITE" id="PS00153">
    <property type="entry name" value="ATPASE_GAMMA"/>
    <property type="match status" value="1"/>
</dbReference>
<dbReference type="STRING" id="1434232.MAIT1_00438"/>
<comment type="similarity">
    <text evidence="3 10">Belongs to the ATPase gamma chain family.</text>
</comment>
<dbReference type="Proteomes" id="UP000194003">
    <property type="component" value="Unassembled WGS sequence"/>
</dbReference>
<organism evidence="11 12">
    <name type="scientific">Magnetofaba australis IT-1</name>
    <dbReference type="NCBI Taxonomy" id="1434232"/>
    <lineage>
        <taxon>Bacteria</taxon>
        <taxon>Pseudomonadati</taxon>
        <taxon>Pseudomonadota</taxon>
        <taxon>Magnetococcia</taxon>
        <taxon>Magnetococcales</taxon>
        <taxon>Magnetococcaceae</taxon>
        <taxon>Magnetofaba</taxon>
    </lineage>
</organism>
<dbReference type="RefSeq" id="WP_085446237.1">
    <property type="nucleotide sequence ID" value="NZ_LVJN01000021.1"/>
</dbReference>
<evidence type="ECO:0000313" key="12">
    <source>
        <dbReference type="Proteomes" id="UP000194003"/>
    </source>
</evidence>
<dbReference type="AlphaFoldDB" id="A0A1Y2K162"/>
<dbReference type="Gene3D" id="1.10.287.80">
    <property type="entry name" value="ATP synthase, gamma subunit, helix hairpin domain"/>
    <property type="match status" value="1"/>
</dbReference>
<comment type="subcellular location">
    <subcellularLocation>
        <location evidence="10">Cell membrane</location>
        <topology evidence="10">Peripheral membrane protein</topology>
    </subcellularLocation>
    <subcellularLocation>
        <location evidence="2">Membrane</location>
        <topology evidence="2">Peripheral membrane protein</topology>
    </subcellularLocation>
</comment>
<dbReference type="PIRSF" id="PIRSF039089">
    <property type="entry name" value="ATP_synthase_gamma"/>
    <property type="match status" value="1"/>
</dbReference>
<evidence type="ECO:0000256" key="2">
    <source>
        <dbReference type="ARBA" id="ARBA00004170"/>
    </source>
</evidence>
<dbReference type="HAMAP" id="MF_00815">
    <property type="entry name" value="ATP_synth_gamma_bact"/>
    <property type="match status" value="1"/>
</dbReference>
<keyword evidence="12" id="KW-1185">Reference proteome</keyword>
<keyword evidence="5 10" id="KW-0375">Hydrogen ion transport</keyword>
<evidence type="ECO:0000313" key="11">
    <source>
        <dbReference type="EMBL" id="OSM00031.1"/>
    </source>
</evidence>
<evidence type="ECO:0000256" key="4">
    <source>
        <dbReference type="ARBA" id="ARBA00022448"/>
    </source>
</evidence>
<dbReference type="InterPro" id="IPR023632">
    <property type="entry name" value="ATP_synth_F1_gsu_CS"/>
</dbReference>
<sequence>MANMKALRGRIKSVTNTRQITKAMKMVSAAKLRRATDRAVQSRAYSSRMNRMVSSLAPSMLDNPGAPTLLIGRPGEHKRIELVVFTADRGLCGSFNSGIIRSTRERIARLQAEGLQVSLTCVGRKGHDVLKRQYGKLIRKVHTDVSRHMTFEYLEKEVGRELVKAFNEDKFDACYIVFNTFKSAMSQELTWRQLIPAPVDQPEEGAETEAAASYMYEPEEEEILEAILPRNLSMQIYQAQAESEASEHGARMTAMDSASRNANEMIRKLRIKFNRTRQAAITTELMEIIGGAESLKN</sequence>
<evidence type="ECO:0000256" key="10">
    <source>
        <dbReference type="HAMAP-Rule" id="MF_00815"/>
    </source>
</evidence>
<dbReference type="NCBIfam" id="NF004146">
    <property type="entry name" value="PRK05621.1-4"/>
    <property type="match status" value="1"/>
</dbReference>
<reference evidence="11 12" key="1">
    <citation type="journal article" date="2016" name="BMC Genomics">
        <title>Combined genomic and structural analyses of a cultured magnetotactic bacterium reveals its niche adaptation to a dynamic environment.</title>
        <authorList>
            <person name="Araujo A.C."/>
            <person name="Morillo V."/>
            <person name="Cypriano J."/>
            <person name="Teixeira L.C."/>
            <person name="Leao P."/>
            <person name="Lyra S."/>
            <person name="Almeida L.G."/>
            <person name="Bazylinski D.A."/>
            <person name="Vasconcellos A.T."/>
            <person name="Abreu F."/>
            <person name="Lins U."/>
        </authorList>
    </citation>
    <scope>NUCLEOTIDE SEQUENCE [LARGE SCALE GENOMIC DNA]</scope>
    <source>
        <strain evidence="11 12">IT-1</strain>
    </source>
</reference>
<comment type="caution">
    <text evidence="11">The sequence shown here is derived from an EMBL/GenBank/DDBJ whole genome shotgun (WGS) entry which is preliminary data.</text>
</comment>
<keyword evidence="10" id="KW-1003">Cell membrane</keyword>
<dbReference type="OrthoDB" id="9812769at2"/>
<dbReference type="InterPro" id="IPR035968">
    <property type="entry name" value="ATP_synth_F1_ATPase_gsu"/>
</dbReference>
<dbReference type="InterPro" id="IPR000131">
    <property type="entry name" value="ATP_synth_F1_gsu"/>
</dbReference>
<evidence type="ECO:0000256" key="3">
    <source>
        <dbReference type="ARBA" id="ARBA00007681"/>
    </source>
</evidence>
<dbReference type="GO" id="GO:0042777">
    <property type="term" value="P:proton motive force-driven plasma membrane ATP synthesis"/>
    <property type="evidence" value="ECO:0007669"/>
    <property type="project" value="UniProtKB-UniRule"/>
</dbReference>
<name>A0A1Y2K162_9PROT</name>
<evidence type="ECO:0000256" key="6">
    <source>
        <dbReference type="ARBA" id="ARBA00023065"/>
    </source>
</evidence>
<dbReference type="EMBL" id="LVJN01000021">
    <property type="protein sequence ID" value="OSM00031.1"/>
    <property type="molecule type" value="Genomic_DNA"/>
</dbReference>
<accession>A0A1Y2K162</accession>
<evidence type="ECO:0000256" key="1">
    <source>
        <dbReference type="ARBA" id="ARBA00003456"/>
    </source>
</evidence>
<dbReference type="GO" id="GO:0046933">
    <property type="term" value="F:proton-transporting ATP synthase activity, rotational mechanism"/>
    <property type="evidence" value="ECO:0007669"/>
    <property type="project" value="UniProtKB-UniRule"/>
</dbReference>
<dbReference type="Gene3D" id="3.40.1380.10">
    <property type="match status" value="1"/>
</dbReference>
<dbReference type="GO" id="GO:0045259">
    <property type="term" value="C:proton-transporting ATP synthase complex"/>
    <property type="evidence" value="ECO:0007669"/>
    <property type="project" value="UniProtKB-KW"/>
</dbReference>
<dbReference type="PRINTS" id="PR00126">
    <property type="entry name" value="ATPASEGAMMA"/>
</dbReference>
<dbReference type="CDD" id="cd12151">
    <property type="entry name" value="F1-ATPase_gamma"/>
    <property type="match status" value="1"/>
</dbReference>
<keyword evidence="9 10" id="KW-0066">ATP synthesis</keyword>